<feature type="transmembrane region" description="Helical" evidence="1">
    <location>
        <begin position="40"/>
        <end position="63"/>
    </location>
</feature>
<feature type="transmembrane region" description="Helical" evidence="1">
    <location>
        <begin position="164"/>
        <end position="187"/>
    </location>
</feature>
<dbReference type="Proteomes" id="UP000075221">
    <property type="component" value="Chromosome"/>
</dbReference>
<evidence type="ECO:0000256" key="1">
    <source>
        <dbReference type="SAM" id="Phobius"/>
    </source>
</evidence>
<evidence type="ECO:0000313" key="4">
    <source>
        <dbReference type="Proteomes" id="UP000075221"/>
    </source>
</evidence>
<feature type="transmembrane region" description="Helical" evidence="1">
    <location>
        <begin position="75"/>
        <end position="95"/>
    </location>
</feature>
<evidence type="ECO:0000313" key="3">
    <source>
        <dbReference type="EMBL" id="AOZ47674.1"/>
    </source>
</evidence>
<name>A0AAC8YGF6_9ACTN</name>
<protein>
    <submittedName>
        <fullName evidence="2">Uncharacterized protein</fullName>
    </submittedName>
</protein>
<dbReference type="RefSeq" id="WP_062820112.1">
    <property type="nucleotide sequence ID" value="NZ_CP014352.1"/>
</dbReference>
<feature type="transmembrane region" description="Helical" evidence="1">
    <location>
        <begin position="6"/>
        <end position="28"/>
    </location>
</feature>
<dbReference type="AlphaFoldDB" id="A0AAC8YGF6"/>
<dbReference type="EMBL" id="CP014352">
    <property type="protein sequence ID" value="AMS06218.1"/>
    <property type="molecule type" value="Genomic_DNA"/>
</dbReference>
<dbReference type="Proteomes" id="UP000178666">
    <property type="component" value="Chromosome"/>
</dbReference>
<reference evidence="2 4" key="2">
    <citation type="submission" date="2016-02" db="EMBL/GenBank/DDBJ databases">
        <title>Complete Genome Sequence of Propionibacterium acidipropionici ATCC 55737.</title>
        <authorList>
            <person name="Luna Flores C.H."/>
            <person name="Nielsen L.K."/>
            <person name="Marcellin E."/>
        </authorList>
    </citation>
    <scope>NUCLEOTIDE SEQUENCE [LARGE SCALE GENOMIC DNA]</scope>
    <source>
        <strain evidence="2 4">ATCC 55737</strain>
    </source>
</reference>
<keyword evidence="1" id="KW-0472">Membrane</keyword>
<organism evidence="2 4">
    <name type="scientific">Acidipropionibacterium acidipropionici</name>
    <dbReference type="NCBI Taxonomy" id="1748"/>
    <lineage>
        <taxon>Bacteria</taxon>
        <taxon>Bacillati</taxon>
        <taxon>Actinomycetota</taxon>
        <taxon>Actinomycetes</taxon>
        <taxon>Propionibacteriales</taxon>
        <taxon>Propionibacteriaceae</taxon>
        <taxon>Acidipropionibacterium</taxon>
    </lineage>
</organism>
<dbReference type="EMBL" id="CP015970">
    <property type="protein sequence ID" value="AOZ47674.1"/>
    <property type="molecule type" value="Genomic_DNA"/>
</dbReference>
<feature type="transmembrane region" description="Helical" evidence="1">
    <location>
        <begin position="208"/>
        <end position="236"/>
    </location>
</feature>
<feature type="transmembrane region" description="Helical" evidence="1">
    <location>
        <begin position="126"/>
        <end position="152"/>
    </location>
</feature>
<sequence length="237" mass="24152">MIQLLIGALALGIAGFDPLGSVVLVAALGMGTGRRGVLSLGVTAVLTSEVLGLAGALGLTALARDAGVHPPHVPHPVWLVAVTLVGAGLAVWALFYGRRRSGAEDPGVDRSGSAGRARPRSASAPALALSGLVVGLSSLADPAFWAMVVHAARWPRASWAALEASIWVVCSHSLLIVLVICYLAVGPQQVNRLVDQVMGRHAVAVRRTVAIIAGLAGVLLLVDVGVAVATGAWLFAL</sequence>
<gene>
    <name evidence="3" type="ORF">A8L58_14445</name>
    <name evidence="2" type="ORF">AXH35_12995</name>
</gene>
<evidence type="ECO:0000313" key="5">
    <source>
        <dbReference type="Proteomes" id="UP000178666"/>
    </source>
</evidence>
<evidence type="ECO:0000313" key="2">
    <source>
        <dbReference type="EMBL" id="AMS06218.1"/>
    </source>
</evidence>
<keyword evidence="1" id="KW-0812">Transmembrane</keyword>
<accession>A0AAC8YGF6</accession>
<reference evidence="3 5" key="1">
    <citation type="journal article" date="2016" name="Plant Dis.">
        <title>Improved production of propionic acid using genome shuffling.</title>
        <authorList>
            <person name="Luna-Flores C.H."/>
            <person name="Palfreyman R.W."/>
            <person name="Kromer J.O."/>
            <person name="Nielsen L.K."/>
            <person name="Marcellin E."/>
        </authorList>
    </citation>
    <scope>NUCLEOTIDE SEQUENCE [LARGE SCALE GENOMIC DNA]</scope>
    <source>
        <strain evidence="3 5">F3E8</strain>
    </source>
</reference>
<keyword evidence="1" id="KW-1133">Transmembrane helix</keyword>
<keyword evidence="5" id="KW-1185">Reference proteome</keyword>
<proteinExistence type="predicted"/>